<dbReference type="GO" id="GO:0030655">
    <property type="term" value="P:beta-lactam antibiotic catabolic process"/>
    <property type="evidence" value="ECO:0007669"/>
    <property type="project" value="InterPro"/>
</dbReference>
<dbReference type="GO" id="GO:0046677">
    <property type="term" value="P:response to antibiotic"/>
    <property type="evidence" value="ECO:0007669"/>
    <property type="project" value="InterPro"/>
</dbReference>
<protein>
    <submittedName>
        <fullName evidence="2">Uncharacterized protein</fullName>
    </submittedName>
</protein>
<dbReference type="InterPro" id="IPR000871">
    <property type="entry name" value="Beta-lactam_class-A"/>
</dbReference>
<dbReference type="GO" id="GO:0008800">
    <property type="term" value="F:beta-lactamase activity"/>
    <property type="evidence" value="ECO:0007669"/>
    <property type="project" value="InterPro"/>
</dbReference>
<dbReference type="InterPro" id="IPR012338">
    <property type="entry name" value="Beta-lactam/transpept-like"/>
</dbReference>
<dbReference type="SUPFAM" id="SSF56601">
    <property type="entry name" value="beta-lactamase/transpeptidase-like"/>
    <property type="match status" value="1"/>
</dbReference>
<evidence type="ECO:0000313" key="2">
    <source>
        <dbReference type="EMBL" id="CAA9215956.1"/>
    </source>
</evidence>
<dbReference type="PANTHER" id="PTHR35333">
    <property type="entry name" value="BETA-LACTAMASE"/>
    <property type="match status" value="1"/>
</dbReference>
<dbReference type="Gene3D" id="3.40.710.10">
    <property type="entry name" value="DD-peptidase/beta-lactamase superfamily"/>
    <property type="match status" value="1"/>
</dbReference>
<accession>A0A6J4H9L1</accession>
<feature type="non-terminal residue" evidence="2">
    <location>
        <position position="1"/>
    </location>
</feature>
<sequence length="334" mass="34065">RPAPAPVPEPAPRRRTAPESPTPGPTRRRRARGRGLSRGLGAALLGAVVAGTLATVDTLDGPSGIVATAPDLSPLDDTETVAPPAAPGALPVDLADVVAAAEDAAGEDVDVGVAVADIATGELSPGTAGDERFDTASLAKLLLVVDVLHRQRDGQLTLGAGDLRLVDAALSASSDPAMNALWTQYDGPAAIERVATRLGLEDTSSPEDPSQWGEVQSSARDMVTVLRHVQVDLPAPDRDVVLGAMGRASPVAGDGFDQAYGFLDGSGSPVKQGWMCCIGSRAEVHSIGVVGGRWVVAVLTSQPPGYDRARQVVDSAAGAVRERLGAPGTSRPAG</sequence>
<organism evidence="2">
    <name type="scientific">uncultured Actinomycetospora sp</name>
    <dbReference type="NCBI Taxonomy" id="1135996"/>
    <lineage>
        <taxon>Bacteria</taxon>
        <taxon>Bacillati</taxon>
        <taxon>Actinomycetota</taxon>
        <taxon>Actinomycetes</taxon>
        <taxon>Pseudonocardiales</taxon>
        <taxon>Pseudonocardiaceae</taxon>
        <taxon>Actinomycetospora</taxon>
        <taxon>environmental samples</taxon>
    </lineage>
</organism>
<reference evidence="2" key="1">
    <citation type="submission" date="2020-02" db="EMBL/GenBank/DDBJ databases">
        <authorList>
            <person name="Meier V. D."/>
        </authorList>
    </citation>
    <scope>NUCLEOTIDE SEQUENCE</scope>
    <source>
        <strain evidence="2">AVDCRST_MAG54</strain>
    </source>
</reference>
<proteinExistence type="predicted"/>
<feature type="compositionally biased region" description="Basic residues" evidence="1">
    <location>
        <begin position="26"/>
        <end position="35"/>
    </location>
</feature>
<evidence type="ECO:0000256" key="1">
    <source>
        <dbReference type="SAM" id="MobiDB-lite"/>
    </source>
</evidence>
<dbReference type="EMBL" id="CADCTH010000045">
    <property type="protein sequence ID" value="CAA9215956.1"/>
    <property type="molecule type" value="Genomic_DNA"/>
</dbReference>
<gene>
    <name evidence="2" type="ORF">AVDCRST_MAG54-337</name>
</gene>
<name>A0A6J4H9L1_9PSEU</name>
<feature type="compositionally biased region" description="Pro residues" evidence="1">
    <location>
        <begin position="1"/>
        <end position="10"/>
    </location>
</feature>
<feature type="region of interest" description="Disordered" evidence="1">
    <location>
        <begin position="1"/>
        <end position="35"/>
    </location>
</feature>
<dbReference type="AlphaFoldDB" id="A0A6J4H9L1"/>
<dbReference type="PANTHER" id="PTHR35333:SF3">
    <property type="entry name" value="BETA-LACTAMASE-TYPE TRANSPEPTIDASE FOLD CONTAINING PROTEIN"/>
    <property type="match status" value="1"/>
</dbReference>